<keyword evidence="2" id="KW-1185">Reference proteome</keyword>
<dbReference type="SUPFAM" id="SSF52096">
    <property type="entry name" value="ClpP/crotonase"/>
    <property type="match status" value="1"/>
</dbReference>
<evidence type="ECO:0000313" key="1">
    <source>
        <dbReference type="EMBL" id="NHZ93432.1"/>
    </source>
</evidence>
<reference evidence="1 2" key="1">
    <citation type="submission" date="2019-10" db="EMBL/GenBank/DDBJ databases">
        <title>Taxonomy of Antarctic Massilia spp.: description of Massilia rubra sp. nov., Massilia aquatica sp. nov., Massilia mucilaginosa sp. nov., Massilia frigida sp. nov. isolated from streams, lakes and regoliths.</title>
        <authorList>
            <person name="Holochova P."/>
            <person name="Sedlacek I."/>
            <person name="Kralova S."/>
            <person name="Maslanova I."/>
            <person name="Busse H.-J."/>
            <person name="Stankova E."/>
            <person name="Vrbovska V."/>
            <person name="Kovarovic V."/>
            <person name="Bartak M."/>
            <person name="Svec P."/>
            <person name="Pantucek R."/>
        </authorList>
    </citation>
    <scope>NUCLEOTIDE SEQUENCE [LARGE SCALE GENOMIC DNA]</scope>
    <source>
        <strain evidence="1 2">CCM 8733</strain>
    </source>
</reference>
<dbReference type="EMBL" id="WHJH01000073">
    <property type="protein sequence ID" value="NHZ93432.1"/>
    <property type="molecule type" value="Genomic_DNA"/>
</dbReference>
<evidence type="ECO:0008006" key="3">
    <source>
        <dbReference type="Google" id="ProtNLM"/>
    </source>
</evidence>
<dbReference type="PANTHER" id="PTHR11941:SF54">
    <property type="entry name" value="ENOYL-COA HYDRATASE, MITOCHONDRIAL"/>
    <property type="match status" value="1"/>
</dbReference>
<dbReference type="PANTHER" id="PTHR11941">
    <property type="entry name" value="ENOYL-COA HYDRATASE-RELATED"/>
    <property type="match status" value="1"/>
</dbReference>
<dbReference type="CDD" id="cd06558">
    <property type="entry name" value="crotonase-like"/>
    <property type="match status" value="1"/>
</dbReference>
<protein>
    <recommendedName>
        <fullName evidence="3">Enoyl-CoA hydratase/isomerase family protein</fullName>
    </recommendedName>
</protein>
<gene>
    <name evidence="1" type="ORF">F2P45_31150</name>
</gene>
<dbReference type="Proteomes" id="UP000609726">
    <property type="component" value="Unassembled WGS sequence"/>
</dbReference>
<dbReference type="Pfam" id="PF00378">
    <property type="entry name" value="ECH_1"/>
    <property type="match status" value="1"/>
</dbReference>
<proteinExistence type="predicted"/>
<organism evidence="1 2">
    <name type="scientific">Massilia mucilaginosa</name>
    <dbReference type="NCBI Taxonomy" id="2609282"/>
    <lineage>
        <taxon>Bacteria</taxon>
        <taxon>Pseudomonadati</taxon>
        <taxon>Pseudomonadota</taxon>
        <taxon>Betaproteobacteria</taxon>
        <taxon>Burkholderiales</taxon>
        <taxon>Oxalobacteraceae</taxon>
        <taxon>Telluria group</taxon>
        <taxon>Massilia</taxon>
    </lineage>
</organism>
<accession>A0ABX0P4S5</accession>
<dbReference type="Gene3D" id="3.90.226.10">
    <property type="entry name" value="2-enoyl-CoA Hydratase, Chain A, domain 1"/>
    <property type="match status" value="1"/>
</dbReference>
<name>A0ABX0P4S5_9BURK</name>
<comment type="caution">
    <text evidence="1">The sequence shown here is derived from an EMBL/GenBank/DDBJ whole genome shotgun (WGS) entry which is preliminary data.</text>
</comment>
<dbReference type="InterPro" id="IPR001753">
    <property type="entry name" value="Enoyl-CoA_hydra/iso"/>
</dbReference>
<dbReference type="InterPro" id="IPR029045">
    <property type="entry name" value="ClpP/crotonase-like_dom_sf"/>
</dbReference>
<evidence type="ECO:0000313" key="2">
    <source>
        <dbReference type="Proteomes" id="UP000609726"/>
    </source>
</evidence>
<sequence length="256" mass="28010">MEEHRMNQLNSIEPDLVLDRAPIRDGEVGIFWLDGADIGHEPSALIEQLGALLDKIEDDGRIALLVLRYPGAGSEAQAHTHLRISEHRRLEQQIQRMESLPMISVAWVDGLCVGAPFELAVAADLCFATANASFSCPQVREGRLPGLSVNRLPRLIGARAARRLLLLGETWDASRARETGLIDGVLGADQLDQYVDELAARLPQDDGVALQMCRRLIGEAHSSGYETGLGHFMAAQMRCDDVARAILTTLPSCRSL</sequence>